<dbReference type="InParanoid" id="E9GJF4"/>
<feature type="chain" id="PRO_5003241277" description="RAP domain-containing protein" evidence="3">
    <location>
        <begin position="19"/>
        <end position="606"/>
    </location>
</feature>
<dbReference type="GO" id="GO:0005759">
    <property type="term" value="C:mitochondrial matrix"/>
    <property type="evidence" value="ECO:0000318"/>
    <property type="project" value="GO_Central"/>
</dbReference>
<dbReference type="OMA" id="LCILQQA"/>
<dbReference type="STRING" id="6669.E9GJF4"/>
<keyword evidence="3" id="KW-0732">Signal</keyword>
<dbReference type="InterPro" id="IPR050870">
    <property type="entry name" value="FAST_kinase"/>
</dbReference>
<dbReference type="Pfam" id="PF06743">
    <property type="entry name" value="FAST_1"/>
    <property type="match status" value="1"/>
</dbReference>
<dbReference type="SMART" id="SM00952">
    <property type="entry name" value="RAP"/>
    <property type="match status" value="1"/>
</dbReference>
<dbReference type="GO" id="GO:0000963">
    <property type="term" value="P:mitochondrial RNA processing"/>
    <property type="evidence" value="ECO:0000318"/>
    <property type="project" value="GO_Central"/>
</dbReference>
<keyword evidence="6" id="KW-1185">Reference proteome</keyword>
<reference evidence="5 6" key="1">
    <citation type="journal article" date="2011" name="Science">
        <title>The ecoresponsive genome of Daphnia pulex.</title>
        <authorList>
            <person name="Colbourne J.K."/>
            <person name="Pfrender M.E."/>
            <person name="Gilbert D."/>
            <person name="Thomas W.K."/>
            <person name="Tucker A."/>
            <person name="Oakley T.H."/>
            <person name="Tokishita S."/>
            <person name="Aerts A."/>
            <person name="Arnold G.J."/>
            <person name="Basu M.K."/>
            <person name="Bauer D.J."/>
            <person name="Caceres C.E."/>
            <person name="Carmel L."/>
            <person name="Casola C."/>
            <person name="Choi J.H."/>
            <person name="Detter J.C."/>
            <person name="Dong Q."/>
            <person name="Dusheyko S."/>
            <person name="Eads B.D."/>
            <person name="Frohlich T."/>
            <person name="Geiler-Samerotte K.A."/>
            <person name="Gerlach D."/>
            <person name="Hatcher P."/>
            <person name="Jogdeo S."/>
            <person name="Krijgsveld J."/>
            <person name="Kriventseva E.V."/>
            <person name="Kultz D."/>
            <person name="Laforsch C."/>
            <person name="Lindquist E."/>
            <person name="Lopez J."/>
            <person name="Manak J.R."/>
            <person name="Muller J."/>
            <person name="Pangilinan J."/>
            <person name="Patwardhan R.P."/>
            <person name="Pitluck S."/>
            <person name="Pritham E.J."/>
            <person name="Rechtsteiner A."/>
            <person name="Rho M."/>
            <person name="Rogozin I.B."/>
            <person name="Sakarya O."/>
            <person name="Salamov A."/>
            <person name="Schaack S."/>
            <person name="Shapiro H."/>
            <person name="Shiga Y."/>
            <person name="Skalitzky C."/>
            <person name="Smith Z."/>
            <person name="Souvorov A."/>
            <person name="Sung W."/>
            <person name="Tang Z."/>
            <person name="Tsuchiya D."/>
            <person name="Tu H."/>
            <person name="Vos H."/>
            <person name="Wang M."/>
            <person name="Wolf Y.I."/>
            <person name="Yamagata H."/>
            <person name="Yamada T."/>
            <person name="Ye Y."/>
            <person name="Shaw J.R."/>
            <person name="Andrews J."/>
            <person name="Crease T.J."/>
            <person name="Tang H."/>
            <person name="Lucas S.M."/>
            <person name="Robertson H.M."/>
            <person name="Bork P."/>
            <person name="Koonin E.V."/>
            <person name="Zdobnov E.M."/>
            <person name="Grigoriev I.V."/>
            <person name="Lynch M."/>
            <person name="Boore J.L."/>
        </authorList>
    </citation>
    <scope>NUCLEOTIDE SEQUENCE [LARGE SCALE GENOMIC DNA]</scope>
</reference>
<dbReference type="OrthoDB" id="6501018at2759"/>
<gene>
    <name evidence="5" type="ORF">DAPPUDRAFT_318642</name>
</gene>
<evidence type="ECO:0000313" key="5">
    <source>
        <dbReference type="EMBL" id="EFX80505.1"/>
    </source>
</evidence>
<dbReference type="GO" id="GO:0003723">
    <property type="term" value="F:RNA binding"/>
    <property type="evidence" value="ECO:0000318"/>
    <property type="project" value="GO_Central"/>
</dbReference>
<dbReference type="PANTHER" id="PTHR21228:SF69">
    <property type="entry name" value="GH07286P"/>
    <property type="match status" value="1"/>
</dbReference>
<evidence type="ECO:0000256" key="3">
    <source>
        <dbReference type="SAM" id="SignalP"/>
    </source>
</evidence>
<dbReference type="CDD" id="cd23739">
    <property type="entry name" value="TBRG4-like_N"/>
    <property type="match status" value="1"/>
</dbReference>
<dbReference type="KEGG" id="dpx:DAPPUDRAFT_318642"/>
<dbReference type="PANTHER" id="PTHR21228">
    <property type="entry name" value="FAST LEU-RICH DOMAIN-CONTAINING"/>
    <property type="match status" value="1"/>
</dbReference>
<feature type="signal peptide" evidence="3">
    <location>
        <begin position="1"/>
        <end position="18"/>
    </location>
</feature>
<evidence type="ECO:0000313" key="6">
    <source>
        <dbReference type="Proteomes" id="UP000000305"/>
    </source>
</evidence>
<dbReference type="PhylomeDB" id="E9GJF4"/>
<dbReference type="GO" id="GO:0035770">
    <property type="term" value="C:ribonucleoprotein granule"/>
    <property type="evidence" value="ECO:0000318"/>
    <property type="project" value="GO_Central"/>
</dbReference>
<dbReference type="HOGENOM" id="CLU_029448_0_0_1"/>
<accession>E9GJF4</accession>
<evidence type="ECO:0000256" key="1">
    <source>
        <dbReference type="ARBA" id="ARBA00004173"/>
    </source>
</evidence>
<dbReference type="EMBL" id="GL732547">
    <property type="protein sequence ID" value="EFX80505.1"/>
    <property type="molecule type" value="Genomic_DNA"/>
</dbReference>
<dbReference type="AlphaFoldDB" id="E9GJF4"/>
<keyword evidence="2" id="KW-0496">Mitochondrion</keyword>
<comment type="subcellular location">
    <subcellularLocation>
        <location evidence="1">Mitochondrion</location>
    </subcellularLocation>
</comment>
<dbReference type="InterPro" id="IPR010622">
    <property type="entry name" value="FAST_Leu-rich"/>
</dbReference>
<dbReference type="SUPFAM" id="SSF48371">
    <property type="entry name" value="ARM repeat"/>
    <property type="match status" value="1"/>
</dbReference>
<evidence type="ECO:0000259" key="4">
    <source>
        <dbReference type="PROSITE" id="PS51286"/>
    </source>
</evidence>
<evidence type="ECO:0000256" key="2">
    <source>
        <dbReference type="ARBA" id="ARBA00023128"/>
    </source>
</evidence>
<dbReference type="GO" id="GO:0044528">
    <property type="term" value="P:regulation of mitochondrial mRNA stability"/>
    <property type="evidence" value="ECO:0000318"/>
    <property type="project" value="GO_Central"/>
</dbReference>
<dbReference type="PROSITE" id="PS51286">
    <property type="entry name" value="RAP"/>
    <property type="match status" value="1"/>
</dbReference>
<organism evidence="5 6">
    <name type="scientific">Daphnia pulex</name>
    <name type="common">Water flea</name>
    <dbReference type="NCBI Taxonomy" id="6669"/>
    <lineage>
        <taxon>Eukaryota</taxon>
        <taxon>Metazoa</taxon>
        <taxon>Ecdysozoa</taxon>
        <taxon>Arthropoda</taxon>
        <taxon>Crustacea</taxon>
        <taxon>Branchiopoda</taxon>
        <taxon>Diplostraca</taxon>
        <taxon>Cladocera</taxon>
        <taxon>Anomopoda</taxon>
        <taxon>Daphniidae</taxon>
        <taxon>Daphnia</taxon>
    </lineage>
</organism>
<dbReference type="Proteomes" id="UP000000305">
    <property type="component" value="Unassembled WGS sequence"/>
</dbReference>
<feature type="domain" description="RAP" evidence="4">
    <location>
        <begin position="537"/>
        <end position="595"/>
    </location>
</feature>
<dbReference type="InterPro" id="IPR013584">
    <property type="entry name" value="RAP"/>
</dbReference>
<dbReference type="InterPro" id="IPR016024">
    <property type="entry name" value="ARM-type_fold"/>
</dbReference>
<protein>
    <recommendedName>
        <fullName evidence="4">RAP domain-containing protein</fullName>
    </recommendedName>
</protein>
<name>E9GJF4_DAPPU</name>
<proteinExistence type="predicted"/>
<dbReference type="eggNOG" id="ENOG502QTRE">
    <property type="taxonomic scope" value="Eukaryota"/>
</dbReference>
<sequence length="606" mass="68534">MFRTGLLVKFGIVRITGSCSLVQTSAKRCSTSANPSLKQTKAEEQLLNEPAWVKTALDKQISSATDAKSLLLAIKDPTFNGKCAINVMNILSRWVSEGRFTSSDFEKLDDKKKLEDLIVQGNFQVGMFAILQALKSVLVLGFSPSSNTVISLENEILWNLRKRSVSQHFSVLYFYDEIKDTAMHTKVVANIVSNIERRWVEIVEVKDFVSLLKHANHFNTKFIDKMEDVLVELIESYNQEDQTKILTVLGATQRRSTPLLRALSYHLNKSSDKFSIHLSSDILFALHRLSFHDQVLIERICDDVVTQLNSEVKSSLVRSLLTSLGQLKYRHEGCLDAICDWINHNWTNVRYQDILSLTLCLAALDFLPSNWEPLWEKMSSLLKDKKAFYGLNKSVQLDLVWSLAILNHLDSELCQSVLNDVFIHEIFVSASSNKKGIQMKINQIWAMAILKKWKLSGLTTSLPFRFPVVPLNSPKSTLNQKILNTLSNFIPAEKHFRTGQTDLGIEVDAEFIMNDKGIPLPLADYIGKALLDNSKRVAVIVLNYNHLCKGKSFSTGPEGLRERLLTQSGYRVVTVKHTEFDPKADLVKNVKYLQNLINNAMAAARN</sequence>
<dbReference type="FunCoup" id="E9GJF4">
    <property type="interactions" value="860"/>
</dbReference>